<proteinExistence type="predicted"/>
<reference evidence="2" key="1">
    <citation type="submission" date="2022-05" db="EMBL/GenBank/DDBJ databases">
        <title>Jatrophihabitans sp. SB3-54 whole genome sequence.</title>
        <authorList>
            <person name="Suh M.K."/>
            <person name="Eom M.K."/>
            <person name="Kim J.S."/>
            <person name="Kim H.S."/>
            <person name="Do H.E."/>
            <person name="Shin Y.K."/>
            <person name="Lee J.-S."/>
        </authorList>
    </citation>
    <scope>NUCLEOTIDE SEQUENCE</scope>
    <source>
        <strain evidence="2">SB3-54</strain>
    </source>
</reference>
<protein>
    <submittedName>
        <fullName evidence="2">DUF3105 domain-containing protein</fullName>
    </submittedName>
</protein>
<gene>
    <name evidence="2" type="ORF">M6B22_19555</name>
</gene>
<name>A0ABY7JZE5_9ACTN</name>
<evidence type="ECO:0000313" key="2">
    <source>
        <dbReference type="EMBL" id="WAX56702.1"/>
    </source>
</evidence>
<dbReference type="RefSeq" id="WP_269443234.1">
    <property type="nucleotide sequence ID" value="NZ_CP097463.1"/>
</dbReference>
<feature type="region of interest" description="Disordered" evidence="1">
    <location>
        <begin position="13"/>
        <end position="51"/>
    </location>
</feature>
<evidence type="ECO:0000256" key="1">
    <source>
        <dbReference type="SAM" id="MobiDB-lite"/>
    </source>
</evidence>
<accession>A0ABY7JZE5</accession>
<dbReference type="Pfam" id="PF11303">
    <property type="entry name" value="DUF3105"/>
    <property type="match status" value="1"/>
</dbReference>
<organism evidence="2 3">
    <name type="scientific">Jatrophihabitans cynanchi</name>
    <dbReference type="NCBI Taxonomy" id="2944128"/>
    <lineage>
        <taxon>Bacteria</taxon>
        <taxon>Bacillati</taxon>
        <taxon>Actinomycetota</taxon>
        <taxon>Actinomycetes</taxon>
        <taxon>Jatrophihabitantales</taxon>
        <taxon>Jatrophihabitantaceae</taxon>
        <taxon>Jatrophihabitans</taxon>
    </lineage>
</organism>
<sequence length="222" mass="23233">MASVALGLAASACSSSTSGAGHQKGPTDTSAAASARASPPASVQPDAAEAYRRPEAPAAQAIDGVRFHVEPDHNHVQGTISYDTTPPTGGNHSQLWADCTGTVYTQPIANENAVHMLEHGAVWITYNAATLPAAQLATLQRLVAGVDHLALSPYPDLKAPVSLQAWGYQLFVDSANDPRIARFIAALRYNPQTTPEYGATCSMPAFKAHPSAFGHPLWLPAG</sequence>
<dbReference type="EMBL" id="CP097463">
    <property type="protein sequence ID" value="WAX56702.1"/>
    <property type="molecule type" value="Genomic_DNA"/>
</dbReference>
<feature type="compositionally biased region" description="Low complexity" evidence="1">
    <location>
        <begin position="30"/>
        <end position="41"/>
    </location>
</feature>
<keyword evidence="3" id="KW-1185">Reference proteome</keyword>
<dbReference type="InterPro" id="IPR021454">
    <property type="entry name" value="DUF3105"/>
</dbReference>
<evidence type="ECO:0000313" key="3">
    <source>
        <dbReference type="Proteomes" id="UP001164693"/>
    </source>
</evidence>
<dbReference type="Proteomes" id="UP001164693">
    <property type="component" value="Chromosome"/>
</dbReference>